<accession>A0A0C2MJ34</accession>
<dbReference type="Proteomes" id="UP000031668">
    <property type="component" value="Unassembled WGS sequence"/>
</dbReference>
<feature type="region of interest" description="Disordered" evidence="1">
    <location>
        <begin position="52"/>
        <end position="74"/>
    </location>
</feature>
<keyword evidence="3" id="KW-1185">Reference proteome</keyword>
<evidence type="ECO:0000313" key="2">
    <source>
        <dbReference type="EMBL" id="KII61631.1"/>
    </source>
</evidence>
<name>A0A0C2MJ34_THEKT</name>
<protein>
    <recommendedName>
        <fullName evidence="4">CCHC-type domain-containing protein</fullName>
    </recommendedName>
</protein>
<organism evidence="2 3">
    <name type="scientific">Thelohanellus kitauei</name>
    <name type="common">Myxosporean</name>
    <dbReference type="NCBI Taxonomy" id="669202"/>
    <lineage>
        <taxon>Eukaryota</taxon>
        <taxon>Metazoa</taxon>
        <taxon>Cnidaria</taxon>
        <taxon>Myxozoa</taxon>
        <taxon>Myxosporea</taxon>
        <taxon>Bivalvulida</taxon>
        <taxon>Platysporina</taxon>
        <taxon>Myxobolidae</taxon>
        <taxon>Thelohanellus</taxon>
    </lineage>
</organism>
<dbReference type="AlphaFoldDB" id="A0A0C2MJ34"/>
<dbReference type="EMBL" id="JWZT01005297">
    <property type="protein sequence ID" value="KII61631.1"/>
    <property type="molecule type" value="Genomic_DNA"/>
</dbReference>
<evidence type="ECO:0008006" key="4">
    <source>
        <dbReference type="Google" id="ProtNLM"/>
    </source>
</evidence>
<gene>
    <name evidence="2" type="ORF">RF11_10666</name>
</gene>
<reference evidence="2 3" key="1">
    <citation type="journal article" date="2014" name="Genome Biol. Evol.">
        <title>The genome of the myxosporean Thelohanellus kitauei shows adaptations to nutrient acquisition within its fish host.</title>
        <authorList>
            <person name="Yang Y."/>
            <person name="Xiong J."/>
            <person name="Zhou Z."/>
            <person name="Huo F."/>
            <person name="Miao W."/>
            <person name="Ran C."/>
            <person name="Liu Y."/>
            <person name="Zhang J."/>
            <person name="Feng J."/>
            <person name="Wang M."/>
            <person name="Wang M."/>
            <person name="Wang L."/>
            <person name="Yao B."/>
        </authorList>
    </citation>
    <scope>NUCLEOTIDE SEQUENCE [LARGE SCALE GENOMIC DNA]</scope>
    <source>
        <strain evidence="2">Wuqing</strain>
    </source>
</reference>
<comment type="caution">
    <text evidence="2">The sequence shown here is derived from an EMBL/GenBank/DDBJ whole genome shotgun (WGS) entry which is preliminary data.</text>
</comment>
<sequence>MFASNQDVCLALKSNKDAEIAEWKSAVKKLTDQVGKLSVQRPIICCNCGRSGPTSRECRAGPTRPYSQSSAKPRIYGRANQRKPLVVKEQVCDRNVNALVDIGSTLPW</sequence>
<proteinExistence type="predicted"/>
<evidence type="ECO:0000313" key="3">
    <source>
        <dbReference type="Proteomes" id="UP000031668"/>
    </source>
</evidence>
<evidence type="ECO:0000256" key="1">
    <source>
        <dbReference type="SAM" id="MobiDB-lite"/>
    </source>
</evidence>